<evidence type="ECO:0000313" key="2">
    <source>
        <dbReference type="EMBL" id="KTB40594.1"/>
    </source>
</evidence>
<dbReference type="AlphaFoldDB" id="A0A0W0FWB1"/>
<evidence type="ECO:0000256" key="1">
    <source>
        <dbReference type="SAM" id="MobiDB-lite"/>
    </source>
</evidence>
<name>A0A0W0FWB1_MONRR</name>
<gene>
    <name evidence="2" type="ORF">WG66_6842</name>
</gene>
<dbReference type="Proteomes" id="UP000054988">
    <property type="component" value="Unassembled WGS sequence"/>
</dbReference>
<organism evidence="2 3">
    <name type="scientific">Moniliophthora roreri</name>
    <name type="common">Frosty pod rot fungus</name>
    <name type="synonym">Monilia roreri</name>
    <dbReference type="NCBI Taxonomy" id="221103"/>
    <lineage>
        <taxon>Eukaryota</taxon>
        <taxon>Fungi</taxon>
        <taxon>Dikarya</taxon>
        <taxon>Basidiomycota</taxon>
        <taxon>Agaricomycotina</taxon>
        <taxon>Agaricomycetes</taxon>
        <taxon>Agaricomycetidae</taxon>
        <taxon>Agaricales</taxon>
        <taxon>Marasmiineae</taxon>
        <taxon>Marasmiaceae</taxon>
        <taxon>Moniliophthora</taxon>
    </lineage>
</organism>
<feature type="compositionally biased region" description="Polar residues" evidence="1">
    <location>
        <begin position="49"/>
        <end position="59"/>
    </location>
</feature>
<feature type="region of interest" description="Disordered" evidence="1">
    <location>
        <begin position="43"/>
        <end position="83"/>
    </location>
</feature>
<comment type="caution">
    <text evidence="2">The sequence shown here is derived from an EMBL/GenBank/DDBJ whole genome shotgun (WGS) entry which is preliminary data.</text>
</comment>
<evidence type="ECO:0000313" key="3">
    <source>
        <dbReference type="Proteomes" id="UP000054988"/>
    </source>
</evidence>
<accession>A0A0W0FWB1</accession>
<dbReference type="EMBL" id="LATX01001568">
    <property type="protein sequence ID" value="KTB40594.1"/>
    <property type="molecule type" value="Genomic_DNA"/>
</dbReference>
<proteinExistence type="predicted"/>
<protein>
    <submittedName>
        <fullName evidence="2">Uncharacterized protein</fullName>
    </submittedName>
</protein>
<sequence length="341" mass="37771">MSFLGEFIQVRGIKDTRQTNPNGDLSQDNVTALAKRTCEIDGSPISMIPTGTTSEQSQTGRHRRSQRANVLGGSDRVYTSPLKIDGSDPSIRCDNSTGNWRAVGTLGHGTFQTGASLLFNFSETSVSLYEFNEGSHQDWQTASGRYYIDNSGNTAFEVPGNKRQPNRLSELASSSPMATYTLLPARVYARRSNRWKRDRGVAGLVLLVSAIFLFLRRRKAKKDSEGQRYDVAIPFYPDKMHAVNEADKMVPQSVHGYTRLVMPPAAANPVYDPYISLDERGSLYGTGASAASRSNQDFAGMKNAQRDAVSQEVVERCHQDISLRYPQGRTVIDVPPNYTEQ</sequence>
<reference evidence="2 3" key="1">
    <citation type="submission" date="2015-12" db="EMBL/GenBank/DDBJ databases">
        <title>Draft genome sequence of Moniliophthora roreri, the causal agent of frosty pod rot of cacao.</title>
        <authorList>
            <person name="Aime M.C."/>
            <person name="Diaz-Valderrama J.R."/>
            <person name="Kijpornyongpan T."/>
            <person name="Phillips-Mora W."/>
        </authorList>
    </citation>
    <scope>NUCLEOTIDE SEQUENCE [LARGE SCALE GENOMIC DNA]</scope>
    <source>
        <strain evidence="2 3">MCA 2952</strain>
    </source>
</reference>